<feature type="domain" description="Multidrug export protein EmrA/FarA alpha-helical hairpin" evidence="5">
    <location>
        <begin position="103"/>
        <end position="236"/>
    </location>
</feature>
<dbReference type="Gene3D" id="1.10.287.470">
    <property type="entry name" value="Helix hairpin bin"/>
    <property type="match status" value="2"/>
</dbReference>
<dbReference type="PANTHER" id="PTHR30386:SF19">
    <property type="entry name" value="MULTIDRUG EXPORT PROTEIN EMRA-RELATED"/>
    <property type="match status" value="1"/>
</dbReference>
<sequence length="414" mass="44590">MSNTNASAPQTAAPQQAEPVAASSSPRKKWLFRLTGLVVVLGAAYGIYDWMVNSHFEETDNAYVQGNIVQIAPQTAGTVQSIMADDTDYVKEGQIMVRLDPADAKVAFEQAKANLAQAVRQVRTLYVNNGSYTAQIAQRQAEVSKARNDLARAQNDLKRRQALTGNGAVSKEELSHAQSQVDAAQAAVTAAQAAVSTAREQLASNQSLTEGISVNEHPNVQAAAAKVREAYLAMQRVELVSPVSGVVGKRSVQVGQRVAPGTPLMTVVPMNQLWVEANFKENQLRNLRLGQPVKMTADLYGKKIEYTGTVEGLGVGTGSAFSLLPAQNATGNWIKVVQRVPVRIALDPKQLEEHPLRVGLSMLVDVDIQNQDGKLLAEVPRKEPLVQTNVYDVQDKGADAVIAEVITNNAGKHL</sequence>
<protein>
    <submittedName>
        <fullName evidence="7">Membrane fusion protein (Multidrug efflux system)</fullName>
    </submittedName>
</protein>
<name>A0ABR6RKH3_9BURK</name>
<gene>
    <name evidence="7" type="ORF">HNP33_003768</name>
</gene>
<feature type="region of interest" description="Disordered" evidence="3">
    <location>
        <begin position="1"/>
        <end position="21"/>
    </location>
</feature>
<dbReference type="InterPro" id="IPR050739">
    <property type="entry name" value="MFP"/>
</dbReference>
<feature type="transmembrane region" description="Helical" evidence="4">
    <location>
        <begin position="30"/>
        <end position="48"/>
    </location>
</feature>
<evidence type="ECO:0000256" key="1">
    <source>
        <dbReference type="ARBA" id="ARBA00004196"/>
    </source>
</evidence>
<evidence type="ECO:0000256" key="4">
    <source>
        <dbReference type="SAM" id="Phobius"/>
    </source>
</evidence>
<organism evidence="7 8">
    <name type="scientific">Comamonas odontotermitis</name>
    <dbReference type="NCBI Taxonomy" id="379895"/>
    <lineage>
        <taxon>Bacteria</taxon>
        <taxon>Pseudomonadati</taxon>
        <taxon>Pseudomonadota</taxon>
        <taxon>Betaproteobacteria</taxon>
        <taxon>Burkholderiales</taxon>
        <taxon>Comamonadaceae</taxon>
        <taxon>Comamonas</taxon>
    </lineage>
</organism>
<dbReference type="EMBL" id="JACHKZ010000034">
    <property type="protein sequence ID" value="MBB6579652.1"/>
    <property type="molecule type" value="Genomic_DNA"/>
</dbReference>
<keyword evidence="4" id="KW-1133">Transmembrane helix</keyword>
<feature type="coiled-coil region" evidence="2">
    <location>
        <begin position="136"/>
        <end position="163"/>
    </location>
</feature>
<proteinExistence type="predicted"/>
<dbReference type="Gene3D" id="2.40.30.170">
    <property type="match status" value="1"/>
</dbReference>
<keyword evidence="8" id="KW-1185">Reference proteome</keyword>
<keyword evidence="4" id="KW-0472">Membrane</keyword>
<feature type="domain" description="p-hydroxybenzoic acid efflux pump subunit AaeA-like beta-barrel" evidence="6">
    <location>
        <begin position="273"/>
        <end position="361"/>
    </location>
</feature>
<evidence type="ECO:0000259" key="6">
    <source>
        <dbReference type="Pfam" id="PF25963"/>
    </source>
</evidence>
<evidence type="ECO:0000313" key="8">
    <source>
        <dbReference type="Proteomes" id="UP000562492"/>
    </source>
</evidence>
<dbReference type="Pfam" id="PF25885">
    <property type="entry name" value="HH_EMRA"/>
    <property type="match status" value="1"/>
</dbReference>
<dbReference type="RefSeq" id="WP_184711202.1">
    <property type="nucleotide sequence ID" value="NZ_JACHKZ010000034.1"/>
</dbReference>
<comment type="caution">
    <text evidence="7">The sequence shown here is derived from an EMBL/GenBank/DDBJ whole genome shotgun (WGS) entry which is preliminary data.</text>
</comment>
<dbReference type="PANTHER" id="PTHR30386">
    <property type="entry name" value="MEMBRANE FUSION SUBUNIT OF EMRAB-TOLC MULTIDRUG EFFLUX PUMP"/>
    <property type="match status" value="1"/>
</dbReference>
<dbReference type="InterPro" id="IPR058633">
    <property type="entry name" value="EmrA/FarA_HH"/>
</dbReference>
<dbReference type="Pfam" id="PF25963">
    <property type="entry name" value="Beta-barrel_AAEA"/>
    <property type="match status" value="1"/>
</dbReference>
<dbReference type="InterPro" id="IPR058634">
    <property type="entry name" value="AaeA-lik-b-barrel"/>
</dbReference>
<reference evidence="7 8" key="1">
    <citation type="submission" date="2020-08" db="EMBL/GenBank/DDBJ databases">
        <title>Functional genomics of gut bacteria from endangered species of beetles.</title>
        <authorList>
            <person name="Carlos-Shanley C."/>
        </authorList>
    </citation>
    <scope>NUCLEOTIDE SEQUENCE [LARGE SCALE GENOMIC DNA]</scope>
    <source>
        <strain evidence="7 8">S00124</strain>
    </source>
</reference>
<dbReference type="Proteomes" id="UP000562492">
    <property type="component" value="Unassembled WGS sequence"/>
</dbReference>
<comment type="subcellular location">
    <subcellularLocation>
        <location evidence="1">Cell envelope</location>
    </subcellularLocation>
</comment>
<evidence type="ECO:0000259" key="5">
    <source>
        <dbReference type="Pfam" id="PF25885"/>
    </source>
</evidence>
<evidence type="ECO:0000313" key="7">
    <source>
        <dbReference type="EMBL" id="MBB6579652.1"/>
    </source>
</evidence>
<evidence type="ECO:0000256" key="3">
    <source>
        <dbReference type="SAM" id="MobiDB-lite"/>
    </source>
</evidence>
<evidence type="ECO:0000256" key="2">
    <source>
        <dbReference type="SAM" id="Coils"/>
    </source>
</evidence>
<keyword evidence="2" id="KW-0175">Coiled coil</keyword>
<accession>A0ABR6RKH3</accession>
<dbReference type="Gene3D" id="2.40.50.100">
    <property type="match status" value="1"/>
</dbReference>
<dbReference type="SUPFAM" id="SSF111369">
    <property type="entry name" value="HlyD-like secretion proteins"/>
    <property type="match status" value="3"/>
</dbReference>
<keyword evidence="4" id="KW-0812">Transmembrane</keyword>